<sequence length="125" mass="14342">MQSTSRASFTTRGDIRRQVEGFATSGDRNRDALVDLSAFFTERGYSTNHEPSKYWEEKLVTIGSVVVPKWVPIKGEPPSKGKQEETDQVFIGYEAIYYPEKPPERQPIALEENKKEEEEQEKLDS</sequence>
<evidence type="ECO:0000313" key="2">
    <source>
        <dbReference type="EMBL" id="KAK4528200.1"/>
    </source>
</evidence>
<protein>
    <submittedName>
        <fullName evidence="2">Uncharacterized protein</fullName>
    </submittedName>
</protein>
<comment type="caution">
    <text evidence="2">The sequence shown here is derived from an EMBL/GenBank/DDBJ whole genome shotgun (WGS) entry which is preliminary data.</text>
</comment>
<dbReference type="Proteomes" id="UP001300502">
    <property type="component" value="Unassembled WGS sequence"/>
</dbReference>
<gene>
    <name evidence="2" type="ORF">GAYE_SCF53G6135</name>
</gene>
<evidence type="ECO:0000256" key="1">
    <source>
        <dbReference type="SAM" id="MobiDB-lite"/>
    </source>
</evidence>
<evidence type="ECO:0000313" key="3">
    <source>
        <dbReference type="Proteomes" id="UP001300502"/>
    </source>
</evidence>
<feature type="region of interest" description="Disordered" evidence="1">
    <location>
        <begin position="101"/>
        <end position="125"/>
    </location>
</feature>
<proteinExistence type="predicted"/>
<reference evidence="2 3" key="1">
    <citation type="submission" date="2022-07" db="EMBL/GenBank/DDBJ databases">
        <title>Genome-wide signatures of adaptation to extreme environments.</title>
        <authorList>
            <person name="Cho C.H."/>
            <person name="Yoon H.S."/>
        </authorList>
    </citation>
    <scope>NUCLEOTIDE SEQUENCE [LARGE SCALE GENOMIC DNA]</scope>
    <source>
        <strain evidence="2 3">108.79 E11</strain>
    </source>
</reference>
<accession>A0AAV9ILC5</accession>
<keyword evidence="3" id="KW-1185">Reference proteome</keyword>
<feature type="compositionally biased region" description="Basic and acidic residues" evidence="1">
    <location>
        <begin position="111"/>
        <end position="125"/>
    </location>
</feature>
<organism evidence="2 3">
    <name type="scientific">Galdieria yellowstonensis</name>
    <dbReference type="NCBI Taxonomy" id="3028027"/>
    <lineage>
        <taxon>Eukaryota</taxon>
        <taxon>Rhodophyta</taxon>
        <taxon>Bangiophyceae</taxon>
        <taxon>Galdieriales</taxon>
        <taxon>Galdieriaceae</taxon>
        <taxon>Galdieria</taxon>
    </lineage>
</organism>
<name>A0AAV9ILC5_9RHOD</name>
<dbReference type="EMBL" id="JANCYU010000061">
    <property type="protein sequence ID" value="KAK4528200.1"/>
    <property type="molecule type" value="Genomic_DNA"/>
</dbReference>
<dbReference type="AlphaFoldDB" id="A0AAV9ILC5"/>